<gene>
    <name evidence="1" type="ORF">CFter6_0020</name>
</gene>
<dbReference type="Proteomes" id="UP000072421">
    <property type="component" value="Chromosome"/>
</dbReference>
<evidence type="ECO:0000313" key="1">
    <source>
        <dbReference type="EMBL" id="AMO92751.1"/>
    </source>
</evidence>
<evidence type="ECO:0000313" key="2">
    <source>
        <dbReference type="Proteomes" id="UP000072421"/>
    </source>
</evidence>
<dbReference type="PATRIC" id="fig|158899.10.peg.21"/>
<dbReference type="EMBL" id="CP013232">
    <property type="protein sequence ID" value="AMO92751.1"/>
    <property type="molecule type" value="Genomic_DNA"/>
</dbReference>
<proteinExistence type="predicted"/>
<dbReference type="Pfam" id="PF13576">
    <property type="entry name" value="Pentapeptide_3"/>
    <property type="match status" value="1"/>
</dbReference>
<protein>
    <submittedName>
        <fullName evidence="1">Pentapeptide repeats family protein</fullName>
    </submittedName>
</protein>
<accession>A0A127P5N8</accession>
<dbReference type="Gene3D" id="2.160.20.80">
    <property type="entry name" value="E3 ubiquitin-protein ligase SopA"/>
    <property type="match status" value="1"/>
</dbReference>
<name>A0A127P5N8_9BURK</name>
<organism evidence="1">
    <name type="scientific">Collimonas fungivorans</name>
    <dbReference type="NCBI Taxonomy" id="158899"/>
    <lineage>
        <taxon>Bacteria</taxon>
        <taxon>Pseudomonadati</taxon>
        <taxon>Pseudomonadota</taxon>
        <taxon>Betaproteobacteria</taxon>
        <taxon>Burkholderiales</taxon>
        <taxon>Oxalobacteraceae</taxon>
        <taxon>Collimonas</taxon>
    </lineage>
</organism>
<dbReference type="AlphaFoldDB" id="A0A127P5N8"/>
<dbReference type="SUPFAM" id="SSF141571">
    <property type="entry name" value="Pentapeptide repeat-like"/>
    <property type="match status" value="1"/>
</dbReference>
<reference evidence="1 2" key="1">
    <citation type="submission" date="2015-11" db="EMBL/GenBank/DDBJ databases">
        <title>Exploring the genomic traits of fungus-feeding bacterial genus Collimonas.</title>
        <authorList>
            <person name="Song C."/>
            <person name="Schmidt R."/>
            <person name="de Jager V."/>
            <person name="Krzyzanowska D."/>
            <person name="Jongedijk E."/>
            <person name="Cankar K."/>
            <person name="Beekwilder J."/>
            <person name="van Veen A."/>
            <person name="de Boer W."/>
            <person name="van Veen J.A."/>
            <person name="Garbeva P."/>
        </authorList>
    </citation>
    <scope>NUCLEOTIDE SEQUENCE [LARGE SCALE GENOMIC DNA]</scope>
    <source>
        <strain evidence="1 2">Ter6</strain>
    </source>
</reference>
<sequence>MLFETERFESRLTKPASWEDCVFRYCNFADIDSEGGSIDSIFVGCTFENCEWYWGIFNLAILVQVKFKGCTFRGTAFSGSKFVECEFIDCEFTKDNLNGDCSFDDVAWYKCKQNNCKGLEGEFRNKH</sequence>
<dbReference type="InterPro" id="IPR001646">
    <property type="entry name" value="5peptide_repeat"/>
</dbReference>